<dbReference type="Proteomes" id="UP000298656">
    <property type="component" value="Chromosome 2"/>
</dbReference>
<dbReference type="Gene3D" id="1.10.530.10">
    <property type="match status" value="1"/>
</dbReference>
<accession>A0A4P8J063</accession>
<feature type="domain" description="Transglycosylase SLT" evidence="2">
    <location>
        <begin position="95"/>
        <end position="192"/>
    </location>
</feature>
<organism evidence="3 4">
    <name type="scientific">Trinickia violacea</name>
    <dbReference type="NCBI Taxonomy" id="2571746"/>
    <lineage>
        <taxon>Bacteria</taxon>
        <taxon>Pseudomonadati</taxon>
        <taxon>Pseudomonadota</taxon>
        <taxon>Betaproteobacteria</taxon>
        <taxon>Burkholderiales</taxon>
        <taxon>Burkholderiaceae</taxon>
        <taxon>Trinickia</taxon>
    </lineage>
</organism>
<reference evidence="3 4" key="1">
    <citation type="submission" date="2019-05" db="EMBL/GenBank/DDBJ databases">
        <title>Burkholderia sp. DHOD12, isolated from subtropical forest soil.</title>
        <authorList>
            <person name="Gao Z.-H."/>
            <person name="Qiu L.-H."/>
        </authorList>
    </citation>
    <scope>NUCLEOTIDE SEQUENCE [LARGE SCALE GENOMIC DNA]</scope>
    <source>
        <strain evidence="3 4">DHOD12</strain>
    </source>
</reference>
<dbReference type="OrthoDB" id="92254at2"/>
<evidence type="ECO:0000313" key="3">
    <source>
        <dbReference type="EMBL" id="QCP54107.1"/>
    </source>
</evidence>
<dbReference type="KEGG" id="tvl:FAZ95_34540"/>
<evidence type="ECO:0000256" key="1">
    <source>
        <dbReference type="ARBA" id="ARBA00007734"/>
    </source>
</evidence>
<dbReference type="RefSeq" id="WP_137336875.1">
    <property type="nucleotide sequence ID" value="NZ_CP040078.1"/>
</dbReference>
<dbReference type="InterPro" id="IPR008258">
    <property type="entry name" value="Transglycosylase_SLT_dom_1"/>
</dbReference>
<dbReference type="Pfam" id="PF01464">
    <property type="entry name" value="SLT"/>
    <property type="match status" value="1"/>
</dbReference>
<proteinExistence type="inferred from homology"/>
<comment type="similarity">
    <text evidence="1">Belongs to the transglycosylase Slt family.</text>
</comment>
<gene>
    <name evidence="3" type="ORF">FAZ95_34540</name>
</gene>
<dbReference type="CDD" id="cd00254">
    <property type="entry name" value="LT-like"/>
    <property type="match status" value="1"/>
</dbReference>
<keyword evidence="4" id="KW-1185">Reference proteome</keyword>
<name>A0A4P8J063_9BURK</name>
<evidence type="ECO:0000313" key="4">
    <source>
        <dbReference type="Proteomes" id="UP000298656"/>
    </source>
</evidence>
<dbReference type="PANTHER" id="PTHR37423">
    <property type="entry name" value="SOLUBLE LYTIC MUREIN TRANSGLYCOSYLASE-RELATED"/>
    <property type="match status" value="1"/>
</dbReference>
<dbReference type="SUPFAM" id="SSF53955">
    <property type="entry name" value="Lysozyme-like"/>
    <property type="match status" value="1"/>
</dbReference>
<evidence type="ECO:0000259" key="2">
    <source>
        <dbReference type="Pfam" id="PF01464"/>
    </source>
</evidence>
<dbReference type="InterPro" id="IPR023346">
    <property type="entry name" value="Lysozyme-like_dom_sf"/>
</dbReference>
<sequence length="220" mass="23093">MNNNFGDRLSARSRSLRSFVLAAIVAVGLSHGISYGADASGAAASDIAPPSSSPLAPASDAAQDRTPTAEDIATVLNVRFHIGLQESLKIGHAVLNAAKRDTISPLLLLAVIAVESNFDRFAVSVVGAKGLMQVLPSQHRDRVQRTADLTDAGINVSIGSAILHDYIEASDGDVHDALARYSGGARGYARRVTDRMNVIKTAFSNTAHNNAFASPAALKY</sequence>
<dbReference type="EMBL" id="CP040078">
    <property type="protein sequence ID" value="QCP54107.1"/>
    <property type="molecule type" value="Genomic_DNA"/>
</dbReference>
<protein>
    <submittedName>
        <fullName evidence="3">Lytic transglycosylase domain-containing protein</fullName>
    </submittedName>
</protein>
<dbReference type="PANTHER" id="PTHR37423:SF2">
    <property type="entry name" value="MEMBRANE-BOUND LYTIC MUREIN TRANSGLYCOSYLASE C"/>
    <property type="match status" value="1"/>
</dbReference>
<dbReference type="AlphaFoldDB" id="A0A4P8J063"/>